<protein>
    <recommendedName>
        <fullName evidence="3">DUF222 domain-containing protein</fullName>
    </recommendedName>
</protein>
<evidence type="ECO:0008006" key="3">
    <source>
        <dbReference type="Google" id="ProtNLM"/>
    </source>
</evidence>
<dbReference type="RefSeq" id="WP_370442963.1">
    <property type="nucleotide sequence ID" value="NZ_JBGFTU010000027.1"/>
</dbReference>
<reference evidence="1 2" key="1">
    <citation type="submission" date="2024-07" db="EMBL/GenBank/DDBJ databases">
        <authorList>
            <person name="Thanompreechachai J."/>
            <person name="Duangmal K."/>
        </authorList>
    </citation>
    <scope>NUCLEOTIDE SEQUENCE [LARGE SCALE GENOMIC DNA]</scope>
    <source>
        <strain evidence="1 2">LSe6-4</strain>
    </source>
</reference>
<evidence type="ECO:0000313" key="2">
    <source>
        <dbReference type="Proteomes" id="UP001565927"/>
    </source>
</evidence>
<dbReference type="Proteomes" id="UP001565927">
    <property type="component" value="Unassembled WGS sequence"/>
</dbReference>
<organism evidence="1 2">
    <name type="scientific">Kineococcus halophytocola</name>
    <dbReference type="NCBI Taxonomy" id="3234027"/>
    <lineage>
        <taxon>Bacteria</taxon>
        <taxon>Bacillati</taxon>
        <taxon>Actinomycetota</taxon>
        <taxon>Actinomycetes</taxon>
        <taxon>Kineosporiales</taxon>
        <taxon>Kineosporiaceae</taxon>
        <taxon>Kineococcus</taxon>
    </lineage>
</organism>
<accession>A0ABV4H599</accession>
<comment type="caution">
    <text evidence="1">The sequence shown here is derived from an EMBL/GenBank/DDBJ whole genome shotgun (WGS) entry which is preliminary data.</text>
</comment>
<sequence>MTAPVHTGAATEERVPEHWATAWDAALAAVELDVESAERLIAQLHAGVDEAPEPADRPWVAPALLGPIPLEFADRARHLLARQTEVSERLAEAMVTVRSQTRALGKLDRAERRPVFLDRAL</sequence>
<keyword evidence="2" id="KW-1185">Reference proteome</keyword>
<dbReference type="EMBL" id="JBGFTU010000027">
    <property type="protein sequence ID" value="MEZ0166750.1"/>
    <property type="molecule type" value="Genomic_DNA"/>
</dbReference>
<name>A0ABV4H599_9ACTN</name>
<proteinExistence type="predicted"/>
<evidence type="ECO:0000313" key="1">
    <source>
        <dbReference type="EMBL" id="MEZ0166750.1"/>
    </source>
</evidence>
<gene>
    <name evidence="1" type="ORF">AB2L27_18490</name>
</gene>